<comment type="caution">
    <text evidence="2">Lacks conserved residue(s) required for the propagation of feature annotation.</text>
</comment>
<dbReference type="Proteomes" id="UP000229681">
    <property type="component" value="Unassembled WGS sequence"/>
</dbReference>
<evidence type="ECO:0000313" key="6">
    <source>
        <dbReference type="EMBL" id="PJF42717.1"/>
    </source>
</evidence>
<comment type="subunit">
    <text evidence="2">Homotetramer.</text>
</comment>
<dbReference type="Gene3D" id="2.40.50.140">
    <property type="entry name" value="Nucleic acid-binding proteins"/>
    <property type="match status" value="1"/>
</dbReference>
<evidence type="ECO:0000256" key="1">
    <source>
        <dbReference type="ARBA" id="ARBA00023125"/>
    </source>
</evidence>
<evidence type="ECO:0000313" key="8">
    <source>
        <dbReference type="Proteomes" id="UP000229681"/>
    </source>
</evidence>
<feature type="compositionally biased region" description="Polar residues" evidence="4">
    <location>
        <begin position="113"/>
        <end position="123"/>
    </location>
</feature>
<dbReference type="InterPro" id="IPR012340">
    <property type="entry name" value="NA-bd_OB-fold"/>
</dbReference>
<name>A0A2M8PYT7_9CHLR</name>
<dbReference type="Pfam" id="PF00436">
    <property type="entry name" value="SSB"/>
    <property type="match status" value="1"/>
</dbReference>
<dbReference type="SUPFAM" id="SSF50249">
    <property type="entry name" value="Nucleic acid-binding proteins"/>
    <property type="match status" value="1"/>
</dbReference>
<evidence type="ECO:0000256" key="4">
    <source>
        <dbReference type="SAM" id="MobiDB-lite"/>
    </source>
</evidence>
<dbReference type="PANTHER" id="PTHR10302:SF0">
    <property type="entry name" value="SINGLE-STRANDED DNA-BINDING PROTEIN, MITOCHONDRIAL"/>
    <property type="match status" value="1"/>
</dbReference>
<dbReference type="InterPro" id="IPR011344">
    <property type="entry name" value="ssDNA-bd"/>
</dbReference>
<dbReference type="PIRSF" id="PIRSF002070">
    <property type="entry name" value="SSB"/>
    <property type="match status" value="1"/>
</dbReference>
<dbReference type="AlphaFoldDB" id="A0A2M8PYT7"/>
<accession>A0A2M8PYT7</accession>
<proteinExistence type="inferred from homology"/>
<organism evidence="6 7">
    <name type="scientific">Candidatus Thermofonsia Clade 1 bacterium</name>
    <dbReference type="NCBI Taxonomy" id="2364210"/>
    <lineage>
        <taxon>Bacteria</taxon>
        <taxon>Bacillati</taxon>
        <taxon>Chloroflexota</taxon>
        <taxon>Candidatus Thermofontia</taxon>
        <taxon>Candidatus Thermofonsia Clade 1</taxon>
    </lineage>
</organism>
<comment type="caution">
    <text evidence="6">The sequence shown here is derived from an EMBL/GenBank/DDBJ whole genome shotgun (WGS) entry which is preliminary data.</text>
</comment>
<dbReference type="PANTHER" id="PTHR10302">
    <property type="entry name" value="SINGLE-STRANDED DNA-BINDING PROTEIN"/>
    <property type="match status" value="1"/>
</dbReference>
<dbReference type="GO" id="GO:0009295">
    <property type="term" value="C:nucleoid"/>
    <property type="evidence" value="ECO:0007669"/>
    <property type="project" value="TreeGrafter"/>
</dbReference>
<protein>
    <recommendedName>
        <fullName evidence="2 3">Single-stranded DNA-binding protein</fullName>
        <shortName evidence="2">SSB</shortName>
    </recommendedName>
</protein>
<dbReference type="CDD" id="cd04496">
    <property type="entry name" value="SSB_OBF"/>
    <property type="match status" value="1"/>
</dbReference>
<dbReference type="NCBIfam" id="TIGR00621">
    <property type="entry name" value="ssb"/>
    <property type="match status" value="1"/>
</dbReference>
<evidence type="ECO:0000313" key="7">
    <source>
        <dbReference type="Proteomes" id="UP000228947"/>
    </source>
</evidence>
<dbReference type="Proteomes" id="UP000228947">
    <property type="component" value="Unassembled WGS sequence"/>
</dbReference>
<dbReference type="EMBL" id="PGTL01000010">
    <property type="protein sequence ID" value="PJF42717.1"/>
    <property type="molecule type" value="Genomic_DNA"/>
</dbReference>
<evidence type="ECO:0000313" key="5">
    <source>
        <dbReference type="EMBL" id="PJF37032.1"/>
    </source>
</evidence>
<keyword evidence="1 2" id="KW-0238">DNA-binding</keyword>
<accession>A0A2M8PHL2</accession>
<evidence type="ECO:0000256" key="3">
    <source>
        <dbReference type="PIRNR" id="PIRNR002070"/>
    </source>
</evidence>
<evidence type="ECO:0000256" key="2">
    <source>
        <dbReference type="HAMAP-Rule" id="MF_00984"/>
    </source>
</evidence>
<feature type="compositionally biased region" description="Acidic residues" evidence="4">
    <location>
        <begin position="134"/>
        <end position="144"/>
    </location>
</feature>
<feature type="region of interest" description="Disordered" evidence="4">
    <location>
        <begin position="106"/>
        <end position="144"/>
    </location>
</feature>
<dbReference type="InterPro" id="IPR000424">
    <property type="entry name" value="Primosome_PriB/ssb"/>
</dbReference>
<dbReference type="GO" id="GO:0003697">
    <property type="term" value="F:single-stranded DNA binding"/>
    <property type="evidence" value="ECO:0007669"/>
    <property type="project" value="UniProtKB-UniRule"/>
</dbReference>
<sequence>MTYQQLIIVGNVGRDPDFKYTESGIAVCSFSVAVNKVVGRGDQRTEKTTWFRVTFWRERAETVSQIVKKGQRILVVGEVSANAYMAQDGRPTATLEVTASDFRLLSPREDSATETAMASSGSSGLKRPAPSSDDLPEEVGDLPF</sequence>
<reference evidence="7 8" key="1">
    <citation type="submission" date="2017-11" db="EMBL/GenBank/DDBJ databases">
        <title>Evolution of Phototrophy in the Chloroflexi Phylum Driven by Horizontal Gene Transfer.</title>
        <authorList>
            <person name="Ward L.M."/>
            <person name="Hemp J."/>
            <person name="Shih P.M."/>
            <person name="Mcglynn S.E."/>
            <person name="Fischer W."/>
        </authorList>
    </citation>
    <scope>NUCLEOTIDE SEQUENCE [LARGE SCALE GENOMIC DNA]</scope>
    <source>
        <strain evidence="6">CP1_1M</strain>
        <strain evidence="5">JP3_13</strain>
    </source>
</reference>
<gene>
    <name evidence="5" type="ORF">CUN49_02460</name>
    <name evidence="6" type="ORF">CUN50_02985</name>
</gene>
<dbReference type="PROSITE" id="PS50935">
    <property type="entry name" value="SSB"/>
    <property type="match status" value="1"/>
</dbReference>
<dbReference type="HAMAP" id="MF_00984">
    <property type="entry name" value="SSB"/>
    <property type="match status" value="1"/>
</dbReference>
<dbReference type="GO" id="GO:0006260">
    <property type="term" value="P:DNA replication"/>
    <property type="evidence" value="ECO:0007669"/>
    <property type="project" value="InterPro"/>
</dbReference>
<dbReference type="EMBL" id="PGTM01000018">
    <property type="protein sequence ID" value="PJF37032.1"/>
    <property type="molecule type" value="Genomic_DNA"/>
</dbReference>